<proteinExistence type="predicted"/>
<dbReference type="Gene3D" id="3.40.50.300">
    <property type="entry name" value="P-loop containing nucleotide triphosphate hydrolases"/>
    <property type="match status" value="2"/>
</dbReference>
<feature type="compositionally biased region" description="Basic and acidic residues" evidence="1">
    <location>
        <begin position="1934"/>
        <end position="1952"/>
    </location>
</feature>
<dbReference type="SUPFAM" id="SSF52540">
    <property type="entry name" value="P-loop containing nucleoside triphosphate hydrolases"/>
    <property type="match status" value="2"/>
</dbReference>
<evidence type="ECO:0000313" key="4">
    <source>
        <dbReference type="Proteomes" id="UP001300745"/>
    </source>
</evidence>
<dbReference type="RefSeq" id="WP_265997876.1">
    <property type="nucleotide sequence ID" value="NZ_JAPJDN010000012.1"/>
</dbReference>
<evidence type="ECO:0000259" key="2">
    <source>
        <dbReference type="Pfam" id="PF08751"/>
    </source>
</evidence>
<dbReference type="InterPro" id="IPR014862">
    <property type="entry name" value="TrwC"/>
</dbReference>
<dbReference type="Proteomes" id="UP001300745">
    <property type="component" value="Unassembled WGS sequence"/>
</dbReference>
<reference evidence="3 4" key="1">
    <citation type="submission" date="2022-11" db="EMBL/GenBank/DDBJ databases">
        <title>Mycobacterium sp. nov.</title>
        <authorList>
            <person name="Papic B."/>
            <person name="Spicic S."/>
            <person name="Duvnjak S."/>
        </authorList>
    </citation>
    <scope>NUCLEOTIDE SEQUENCE [LARGE SCALE GENOMIC DNA]</scope>
    <source>
        <strain evidence="3 4">CVI_P4</strain>
    </source>
</reference>
<dbReference type="Pfam" id="PF08751">
    <property type="entry name" value="TrwC"/>
    <property type="match status" value="1"/>
</dbReference>
<dbReference type="CDD" id="cd18809">
    <property type="entry name" value="SF1_C_RecD"/>
    <property type="match status" value="1"/>
</dbReference>
<gene>
    <name evidence="3" type="ORF">ORI27_15910</name>
</gene>
<dbReference type="Gene3D" id="2.30.30.940">
    <property type="match status" value="1"/>
</dbReference>
<feature type="region of interest" description="Disordered" evidence="1">
    <location>
        <begin position="1928"/>
        <end position="1963"/>
    </location>
</feature>
<name>A0ABT3SFA5_9MYCO</name>
<dbReference type="SUPFAM" id="SSF55464">
    <property type="entry name" value="Origin of replication-binding domain, RBD-like"/>
    <property type="match status" value="1"/>
</dbReference>
<feature type="region of interest" description="Disordered" evidence="1">
    <location>
        <begin position="1457"/>
        <end position="1480"/>
    </location>
</feature>
<evidence type="ECO:0000313" key="3">
    <source>
        <dbReference type="EMBL" id="MCX2938193.1"/>
    </source>
</evidence>
<sequence length="1963" mass="210755">MAATLHKLTAGDGYLYLIRQVAAADSTERGRNTLSEYYSAKGESAGRWVGTGLASLSDTGAREVSEQARQEIWTVPEGSEVHEEQMAALFGEGLHPNAVDITNYTLRREAQPAVAIEAAHLGRRFAIRSGETEFQRALAVAYREHNTRLHQKWNTPLDDDVRARIRTTLARQRFADQHGRQPADDRELSGFIARNTRARTTAVAGYDVTFSPVKSVSALWAVAPLDVAREIEDCHDAAVADALAFMEAHGAFTRSGAAGVAQVDTTGLIGTAFTHRDSRAGDPDLHTHVAISNKVATIDANGVQRWLALDGQPLHRVMVAVSELYNTRLEAHLGQRLGLHFAEITPPGRGKRPIREIIGVDTELNTAWSSRRRAIEARTAELSKQFQADHGREPTNVEAIALAQQATLQSREAKHEPRSLAEQRQTWRAEAVEVLGGQHELSRMIGQALSISRRNAVALATPQWVTDRARQAVATVAMTRSVWQLQHVLAEAQRIVRSTGHAADDTLAQRITAAALAEPISLPLARIDDGEIGEPAALRRRDGASVYTRAGTALFTSAEILSAERRILHAATLDGSHTVTAADVEIALADSAARGKTLNPGQVALVTDMATNGRRVALALAPAGAGKTTAMAALSHAWRNSGGTVLGLAPTAAAAINLGADLSAPTDTLDKYIHLTDNPSRSAIPQWFSAVDASTLLIVDEAGKAGTLQLDAVISHALAKGATVRLVGDDGQIASISAGGVLRDIAAETDALTLSQLVRFTAPEEGAASLALRAGDPSGIGFYIDHGRVHVGAEQTAADMAFTAWLADQQAGRDTLLLAPTNAIVDQLNIRARTARLTALAHADPQWRPGRETVLADHLPASAGDIIRSRGNARWLRLSATDYVRNGYTFEVLNVGADGSLRVRHIGSDREITLPANYVTSEVTLGYATTIDGAQGLTAGYSCHVVGAEHITRQLLYVALTRGRVENHVYLSTAEDDPHRILAPKATHPYTAVDVLSKILARDGAQVSATTAQRQAADPLGRIAAAADMYHDALGTAAENHLGATRLDTLATLADTLYPRLTQAEGWPVLRNHLALLACAGHNPAKALSEAAALGGLDDAGDPAAVLDWRIDPTGGHSAGVGPLRWLPAIPHQLGNDTQWGEYLQRRADLVTKLADQIRATARAWTPATAPPWAKPLIGTAPELAAEIAVFRAAHRVAPEDSRLLGANQYAARPRTIGRLLRDAAVAVIGRRRPAVARFRQLIDSIDPRIRSDSFWPQLAEHLAQSAPSRPDLAHLVVDVASERPLPDELPAAALWWRLSGKISHTATLDTPNAKIHPPWIKDLHTVFGSAIAETIAADPAWPALVAAIATADPTRWTPRDLLHLAAEQLADADPDGRSIAAYEYARAITHTVDILTTADPTAHPHHNLPTPDHAPLTREEEEELAGLDPDHITPDDQLAAPDLGDLDDVQKWVNHTLVDPEPPPSHPGTPGNGEDLGSLQFEDLSPRRVPPQPLPAALLDVSTVRTAYQQALHEHDTLAGGVAIFNGPTLNAAMPQIRQLRAAADADRPYWQAVQEVIDQWADADAHYDADLAQIDWAQTQLDDLRATPNSDPLDIASARADLRLRRMTLPTLSPAERFYPALTAANTSRAAAAGGAEHIVTDTDVDKAIAAANDADRQALRTAHRRRSDLRRDLDRAELSAAASFAAADSRPVEHVLAHQADLDTELRILAAAGQYHVALPLVIGAGSPDDQTHAAIARTTELPFTLAVVTAPPGRELTAALRAVSAAANDADRNILWCTPTADHLPHNTLGADNTSVDGLHQRLTDNTWHAERGDILIVEASAAADPAMLADLTEHTAQQQARIILLDTTPATWPLQPSARLLHLAHTDLPWSATIVDSTATTRRGAATPTAPDLEPVIGQAARLHPDMITDDLRAALTRRNTLLRKHQRAHDAHRAASWMRSRERSAADDLPPQPGLDL</sequence>
<accession>A0ABT3SFA5</accession>
<evidence type="ECO:0000256" key="1">
    <source>
        <dbReference type="SAM" id="MobiDB-lite"/>
    </source>
</evidence>
<dbReference type="EMBL" id="JAPJDO010000012">
    <property type="protein sequence ID" value="MCX2938193.1"/>
    <property type="molecule type" value="Genomic_DNA"/>
</dbReference>
<organism evidence="3 4">
    <name type="scientific">Mycobacterium pinniadriaticum</name>
    <dbReference type="NCBI Taxonomy" id="2994102"/>
    <lineage>
        <taxon>Bacteria</taxon>
        <taxon>Bacillati</taxon>
        <taxon>Actinomycetota</taxon>
        <taxon>Actinomycetes</taxon>
        <taxon>Mycobacteriales</taxon>
        <taxon>Mycobacteriaceae</taxon>
        <taxon>Mycobacterium</taxon>
    </lineage>
</organism>
<protein>
    <submittedName>
        <fullName evidence="3">Relaxase domain-containing protein</fullName>
    </submittedName>
</protein>
<dbReference type="NCBIfam" id="NF041492">
    <property type="entry name" value="MobF"/>
    <property type="match status" value="1"/>
</dbReference>
<keyword evidence="4" id="KW-1185">Reference proteome</keyword>
<dbReference type="InterPro" id="IPR027417">
    <property type="entry name" value="P-loop_NTPase"/>
</dbReference>
<dbReference type="Pfam" id="PF13604">
    <property type="entry name" value="AAA_30"/>
    <property type="match status" value="1"/>
</dbReference>
<feature type="domain" description="TrwC relaxase" evidence="2">
    <location>
        <begin position="10"/>
        <end position="433"/>
    </location>
</feature>
<comment type="caution">
    <text evidence="3">The sequence shown here is derived from an EMBL/GenBank/DDBJ whole genome shotgun (WGS) entry which is preliminary data.</text>
</comment>